<dbReference type="Pfam" id="PF19275">
    <property type="entry name" value="HflX_C"/>
    <property type="match status" value="1"/>
</dbReference>
<evidence type="ECO:0000256" key="5">
    <source>
        <dbReference type="HAMAP-Rule" id="MF_00900"/>
    </source>
</evidence>
<keyword evidence="4 5" id="KW-0342">GTP-binding</keyword>
<dbReference type="Pfam" id="PF13167">
    <property type="entry name" value="GTP-bdg_N"/>
    <property type="match status" value="1"/>
</dbReference>
<feature type="region of interest" description="Disordered" evidence="6">
    <location>
        <begin position="223"/>
        <end position="243"/>
    </location>
</feature>
<comment type="similarity">
    <text evidence="5">Belongs to the TRAFAC class OBG-HflX-like GTPase superfamily. HflX GTPase family.</text>
</comment>
<dbReference type="Pfam" id="PF16360">
    <property type="entry name" value="GTP-bdg_M"/>
    <property type="match status" value="1"/>
</dbReference>
<dbReference type="PANTHER" id="PTHR10229">
    <property type="entry name" value="GTP-BINDING PROTEIN HFLX"/>
    <property type="match status" value="1"/>
</dbReference>
<dbReference type="InterPro" id="IPR030394">
    <property type="entry name" value="G_HFLX_dom"/>
</dbReference>
<dbReference type="Gene3D" id="6.10.250.2860">
    <property type="match status" value="1"/>
</dbReference>
<dbReference type="PANTHER" id="PTHR10229:SF0">
    <property type="entry name" value="GTP-BINDING PROTEIN 6-RELATED"/>
    <property type="match status" value="1"/>
</dbReference>
<reference evidence="8 9" key="1">
    <citation type="submission" date="2023-05" db="EMBL/GenBank/DDBJ databases">
        <title>Corynebacterium suedekumii sp. nov. and Corynebacterium breve sp. nov. isolated from raw cow's milk.</title>
        <authorList>
            <person name="Baer M.K."/>
            <person name="Mehl L."/>
            <person name="Hellmuth R."/>
            <person name="Marke G."/>
            <person name="Lipski A."/>
        </authorList>
    </citation>
    <scope>NUCLEOTIDE SEQUENCE [LARGE SCALE GENOMIC DNA]</scope>
    <source>
        <strain evidence="8 9">R4</strain>
    </source>
</reference>
<dbReference type="InterPro" id="IPR045498">
    <property type="entry name" value="HflX_C"/>
</dbReference>
<evidence type="ECO:0000313" key="9">
    <source>
        <dbReference type="Proteomes" id="UP001225598"/>
    </source>
</evidence>
<protein>
    <recommendedName>
        <fullName evidence="5">GTPase HflX</fullName>
    </recommendedName>
    <alternativeName>
        <fullName evidence="5">GTP-binding protein HflX</fullName>
    </alternativeName>
</protein>
<dbReference type="HAMAP" id="MF_00900">
    <property type="entry name" value="GTPase_HflX"/>
    <property type="match status" value="1"/>
</dbReference>
<comment type="subcellular location">
    <subcellularLocation>
        <location evidence="5">Cytoplasm</location>
    </subcellularLocation>
    <text evidence="5">May associate with membranes.</text>
</comment>
<accession>A0ABY8VCX2</accession>
<comment type="subunit">
    <text evidence="5">Monomer. Associates with the 50S ribosomal subunit.</text>
</comment>
<organism evidence="8 9">
    <name type="scientific">Corynebacterium breve</name>
    <dbReference type="NCBI Taxonomy" id="3049799"/>
    <lineage>
        <taxon>Bacteria</taxon>
        <taxon>Bacillati</taxon>
        <taxon>Actinomycetota</taxon>
        <taxon>Actinomycetes</taxon>
        <taxon>Mycobacteriales</taxon>
        <taxon>Corynebacteriaceae</taxon>
        <taxon>Corynebacterium</taxon>
    </lineage>
</organism>
<dbReference type="InterPro" id="IPR042108">
    <property type="entry name" value="GTPase_HflX_N_sf"/>
</dbReference>
<feature type="domain" description="Hflx-type G" evidence="7">
    <location>
        <begin position="285"/>
        <end position="457"/>
    </location>
</feature>
<dbReference type="Pfam" id="PF01926">
    <property type="entry name" value="MMR_HSR1"/>
    <property type="match status" value="1"/>
</dbReference>
<proteinExistence type="inferred from homology"/>
<dbReference type="RefSeq" id="WP_284823425.1">
    <property type="nucleotide sequence ID" value="NZ_CP126969.1"/>
</dbReference>
<evidence type="ECO:0000256" key="6">
    <source>
        <dbReference type="SAM" id="MobiDB-lite"/>
    </source>
</evidence>
<dbReference type="Proteomes" id="UP001225598">
    <property type="component" value="Chromosome"/>
</dbReference>
<comment type="function">
    <text evidence="5">GTPase that associates with the 50S ribosomal subunit and may have a role during protein synthesis or ribosome biogenesis.</text>
</comment>
<dbReference type="SUPFAM" id="SSF52540">
    <property type="entry name" value="P-loop containing nucleoside triphosphate hydrolases"/>
    <property type="match status" value="1"/>
</dbReference>
<dbReference type="InterPro" id="IPR032305">
    <property type="entry name" value="GTP-bd_M"/>
</dbReference>
<dbReference type="PIRSF" id="PIRSF006809">
    <property type="entry name" value="GTP-binding_hflX_prd"/>
    <property type="match status" value="1"/>
</dbReference>
<keyword evidence="9" id="KW-1185">Reference proteome</keyword>
<dbReference type="NCBIfam" id="TIGR03156">
    <property type="entry name" value="GTP_HflX"/>
    <property type="match status" value="1"/>
</dbReference>
<dbReference type="Gene3D" id="3.40.50.300">
    <property type="entry name" value="P-loop containing nucleotide triphosphate hydrolases"/>
    <property type="match status" value="1"/>
</dbReference>
<sequence>MTKSSDEQQPLTHDELLEQAFRFNAPQPDPADEPGIDLSDLISSTPTVGDLDLAERNAFRRVERGENVGAQDAEDIYEVEYRKLRLEQVILVGVWTEGTTAEVEANMNELAALAETAGAHVVELLYQKRDKPDPGTYIGSGKVRDLRDIVESTGADTVIFDGELSPGQLVTLEEELKTKVIDRTMLILDIFAQHAKSKEGKAQVSLAQMQYLYTRTRGWGTSLSRQAGGRAGSNGGVGLRGPGETRIEADRRRLRTDMAKIRKELAAMKTAREIKRARRSRSTLPKIAIAGYTNAGKSSLINAMTDAGVLVEDALFATLDPTTRKAQLADGRSVVMTDTVGFVRHLPTQLIEAFKSTLEEVLGADLMLHVVDGSDPFPLKQIDAVNTVISEIVRETGEEAPPEIIVVNKIDKADPLTLAEVRHALAESHNVVFVSAVTHEGIDELEARIEQFINTLDAHVEMLVPYTRGDVVSRIHEEGTVRREAYEAEGTLLDVRLPRVLAEQYEEFVVDAVDADNEAL</sequence>
<dbReference type="PROSITE" id="PS51705">
    <property type="entry name" value="G_HFLX"/>
    <property type="match status" value="1"/>
</dbReference>
<keyword evidence="2 5" id="KW-0547">Nucleotide-binding</keyword>
<dbReference type="CDD" id="cd01878">
    <property type="entry name" value="HflX"/>
    <property type="match status" value="1"/>
</dbReference>
<dbReference type="PRINTS" id="PR00326">
    <property type="entry name" value="GTP1OBG"/>
</dbReference>
<evidence type="ECO:0000256" key="2">
    <source>
        <dbReference type="ARBA" id="ARBA00022741"/>
    </source>
</evidence>
<dbReference type="EMBL" id="CP126969">
    <property type="protein sequence ID" value="WIM66786.1"/>
    <property type="molecule type" value="Genomic_DNA"/>
</dbReference>
<name>A0ABY8VCX2_9CORY</name>
<evidence type="ECO:0000256" key="4">
    <source>
        <dbReference type="ARBA" id="ARBA00023134"/>
    </source>
</evidence>
<dbReference type="InterPro" id="IPR016496">
    <property type="entry name" value="GTPase_HflX"/>
</dbReference>
<evidence type="ECO:0000259" key="7">
    <source>
        <dbReference type="PROSITE" id="PS51705"/>
    </source>
</evidence>
<keyword evidence="3" id="KW-0460">Magnesium</keyword>
<dbReference type="Gene3D" id="3.40.50.11060">
    <property type="entry name" value="GTPase HflX, N-terminal domain"/>
    <property type="match status" value="1"/>
</dbReference>
<gene>
    <name evidence="5 8" type="primary">hflX</name>
    <name evidence="8" type="ORF">QP027_06495</name>
</gene>
<dbReference type="InterPro" id="IPR025121">
    <property type="entry name" value="GTPase_HflX_N"/>
</dbReference>
<evidence type="ECO:0000313" key="8">
    <source>
        <dbReference type="EMBL" id="WIM66786.1"/>
    </source>
</evidence>
<keyword evidence="1" id="KW-0479">Metal-binding</keyword>
<keyword evidence="5" id="KW-0963">Cytoplasm</keyword>
<feature type="compositionally biased region" description="Gly residues" evidence="6">
    <location>
        <begin position="229"/>
        <end position="241"/>
    </location>
</feature>
<evidence type="ECO:0000256" key="3">
    <source>
        <dbReference type="ARBA" id="ARBA00022842"/>
    </source>
</evidence>
<evidence type="ECO:0000256" key="1">
    <source>
        <dbReference type="ARBA" id="ARBA00022723"/>
    </source>
</evidence>
<dbReference type="InterPro" id="IPR027417">
    <property type="entry name" value="P-loop_NTPase"/>
</dbReference>
<dbReference type="InterPro" id="IPR006073">
    <property type="entry name" value="GTP-bd"/>
</dbReference>